<accession>A0A9P6EIV6</accession>
<proteinExistence type="predicted"/>
<dbReference type="GO" id="GO:0008999">
    <property type="term" value="F:protein-N-terminal-alanine acetyltransferase activity"/>
    <property type="evidence" value="ECO:0007669"/>
    <property type="project" value="TreeGrafter"/>
</dbReference>
<dbReference type="AlphaFoldDB" id="A0A9P6EIV6"/>
<keyword evidence="3" id="KW-1185">Reference proteome</keyword>
<dbReference type="Proteomes" id="UP000807306">
    <property type="component" value="Unassembled WGS sequence"/>
</dbReference>
<sequence>MAFINSYKTPADPTQAEILASLLEPYDLNSIVPVPPILATERVALVPFVPAVHGEPFFAVLQRNPDLQKYFGTLSFGRTFEEFLSCLEKRRRATNRAIFAIIDKTKEPQDGMDPQGKIAGLIGWTNAAPKQLSLELGPAIILPEFQGTFVSRNTLGLLLKYVLDMPSDGGLGYLRVAWCTFLDNGRSIGVAGKMGFKKEGTRRWANDQGAETINNSESDERDLFRYDCIIFSVLWGDWVRGTREHVLEQMRI</sequence>
<reference evidence="2" key="1">
    <citation type="submission" date="2020-11" db="EMBL/GenBank/DDBJ databases">
        <authorList>
            <consortium name="DOE Joint Genome Institute"/>
            <person name="Ahrendt S."/>
            <person name="Riley R."/>
            <person name="Andreopoulos W."/>
            <person name="Labutti K."/>
            <person name="Pangilinan J."/>
            <person name="Ruiz-Duenas F.J."/>
            <person name="Barrasa J.M."/>
            <person name="Sanchez-Garcia M."/>
            <person name="Camarero S."/>
            <person name="Miyauchi S."/>
            <person name="Serrano A."/>
            <person name="Linde D."/>
            <person name="Babiker R."/>
            <person name="Drula E."/>
            <person name="Ayuso-Fernandez I."/>
            <person name="Pacheco R."/>
            <person name="Padilla G."/>
            <person name="Ferreira P."/>
            <person name="Barriuso J."/>
            <person name="Kellner H."/>
            <person name="Castanera R."/>
            <person name="Alfaro M."/>
            <person name="Ramirez L."/>
            <person name="Pisabarro A.G."/>
            <person name="Kuo A."/>
            <person name="Tritt A."/>
            <person name="Lipzen A."/>
            <person name="He G."/>
            <person name="Yan M."/>
            <person name="Ng V."/>
            <person name="Cullen D."/>
            <person name="Martin F."/>
            <person name="Rosso M.-N."/>
            <person name="Henrissat B."/>
            <person name="Hibbett D."/>
            <person name="Martinez A.T."/>
            <person name="Grigoriev I.V."/>
        </authorList>
    </citation>
    <scope>NUCLEOTIDE SEQUENCE</scope>
    <source>
        <strain evidence="2">CBS 506.95</strain>
    </source>
</reference>
<dbReference type="InterPro" id="IPR016181">
    <property type="entry name" value="Acyl_CoA_acyltransferase"/>
</dbReference>
<gene>
    <name evidence="2" type="ORF">CPB83DRAFT_851934</name>
</gene>
<dbReference type="SUPFAM" id="SSF55729">
    <property type="entry name" value="Acyl-CoA N-acyltransferases (Nat)"/>
    <property type="match status" value="1"/>
</dbReference>
<feature type="domain" description="N-acetyltransferase" evidence="1">
    <location>
        <begin position="42"/>
        <end position="197"/>
    </location>
</feature>
<dbReference type="PANTHER" id="PTHR43441:SF5">
    <property type="entry name" value="FAMILY ACETYLTRANSFERASE, PUTATIVE-RELATED"/>
    <property type="match status" value="1"/>
</dbReference>
<evidence type="ECO:0000259" key="1">
    <source>
        <dbReference type="Pfam" id="PF13302"/>
    </source>
</evidence>
<evidence type="ECO:0000313" key="3">
    <source>
        <dbReference type="Proteomes" id="UP000807306"/>
    </source>
</evidence>
<dbReference type="EMBL" id="MU157844">
    <property type="protein sequence ID" value="KAF9529662.1"/>
    <property type="molecule type" value="Genomic_DNA"/>
</dbReference>
<protein>
    <submittedName>
        <fullName evidence="2">Acyl-CoA N-acyltransferase</fullName>
    </submittedName>
</protein>
<dbReference type="GO" id="GO:1990189">
    <property type="term" value="F:protein N-terminal-serine acetyltransferase activity"/>
    <property type="evidence" value="ECO:0007669"/>
    <property type="project" value="TreeGrafter"/>
</dbReference>
<dbReference type="InterPro" id="IPR051908">
    <property type="entry name" value="Ribosomal_N-acetyltransferase"/>
</dbReference>
<dbReference type="Gene3D" id="3.40.630.30">
    <property type="match status" value="1"/>
</dbReference>
<dbReference type="PANTHER" id="PTHR43441">
    <property type="entry name" value="RIBOSOMAL-PROTEIN-SERINE ACETYLTRANSFERASE"/>
    <property type="match status" value="1"/>
</dbReference>
<comment type="caution">
    <text evidence="2">The sequence shown here is derived from an EMBL/GenBank/DDBJ whole genome shotgun (WGS) entry which is preliminary data.</text>
</comment>
<dbReference type="InterPro" id="IPR000182">
    <property type="entry name" value="GNAT_dom"/>
</dbReference>
<dbReference type="Pfam" id="PF13302">
    <property type="entry name" value="Acetyltransf_3"/>
    <property type="match status" value="1"/>
</dbReference>
<evidence type="ECO:0000313" key="2">
    <source>
        <dbReference type="EMBL" id="KAF9529662.1"/>
    </source>
</evidence>
<name>A0A9P6EIV6_9AGAR</name>
<dbReference type="OrthoDB" id="41238at2759"/>
<organism evidence="2 3">
    <name type="scientific">Crepidotus variabilis</name>
    <dbReference type="NCBI Taxonomy" id="179855"/>
    <lineage>
        <taxon>Eukaryota</taxon>
        <taxon>Fungi</taxon>
        <taxon>Dikarya</taxon>
        <taxon>Basidiomycota</taxon>
        <taxon>Agaricomycotina</taxon>
        <taxon>Agaricomycetes</taxon>
        <taxon>Agaricomycetidae</taxon>
        <taxon>Agaricales</taxon>
        <taxon>Agaricineae</taxon>
        <taxon>Crepidotaceae</taxon>
        <taxon>Crepidotus</taxon>
    </lineage>
</organism>